<evidence type="ECO:0000259" key="3">
    <source>
        <dbReference type="Pfam" id="PF05448"/>
    </source>
</evidence>
<evidence type="ECO:0000256" key="2">
    <source>
        <dbReference type="PIRSR" id="PIRSR639069-2"/>
    </source>
</evidence>
<proteinExistence type="predicted"/>
<dbReference type="InterPro" id="IPR008391">
    <property type="entry name" value="AXE1_dom"/>
</dbReference>
<feature type="active site" description="Nucleophile" evidence="1">
    <location>
        <position position="186"/>
    </location>
</feature>
<gene>
    <name evidence="4" type="ORF">Amac_099440</name>
</gene>
<sequence>MPLFDLPVADLRRYTPAVAEPADFDDFWSATLAETRGHALAPVFEPVDIGLELVEVFDVTFAGWAGEPVRGWFLVPAGRPGPLPCVVQFQGYGGGRGLPHQWLYWANAGYAHLFMDTRGQGSGWSVGHTPDPAGSAPAHPGFMTRGIEDPETYYYRRVFADAVRAVEAARAHPRVDPERVAVTGVSQGGGITIAVSGLVPDVAAAMPDVPFLCDFRRAIEITPKDPYPEIVRYLTVQRDKVEAVMRTLSYFDGVSFARRAAAPALFSVGLMDMVCPPSTVYAAFNSYAGADKSIVEYPFNDHEGGGAFQEREQLNWLRARKPSEGTSAS</sequence>
<evidence type="ECO:0000313" key="5">
    <source>
        <dbReference type="Proteomes" id="UP000331127"/>
    </source>
</evidence>
<dbReference type="Proteomes" id="UP000331127">
    <property type="component" value="Unassembled WGS sequence"/>
</dbReference>
<feature type="active site" description="Charge relay system" evidence="1">
    <location>
        <position position="272"/>
    </location>
</feature>
<dbReference type="RefSeq" id="WP_155361378.1">
    <property type="nucleotide sequence ID" value="NZ_BAAAHL010000054.1"/>
</dbReference>
<name>A0A5M3X6Q7_9ACTN</name>
<dbReference type="SUPFAM" id="SSF53474">
    <property type="entry name" value="alpha/beta-Hydrolases"/>
    <property type="match status" value="1"/>
</dbReference>
<dbReference type="EMBL" id="BLAE01000098">
    <property type="protein sequence ID" value="GES16346.1"/>
    <property type="molecule type" value="Genomic_DNA"/>
</dbReference>
<organism evidence="4 5">
    <name type="scientific">Acrocarpospora macrocephala</name>
    <dbReference type="NCBI Taxonomy" id="150177"/>
    <lineage>
        <taxon>Bacteria</taxon>
        <taxon>Bacillati</taxon>
        <taxon>Actinomycetota</taxon>
        <taxon>Actinomycetes</taxon>
        <taxon>Streptosporangiales</taxon>
        <taxon>Streptosporangiaceae</taxon>
        <taxon>Acrocarpospora</taxon>
    </lineage>
</organism>
<reference evidence="4 5" key="1">
    <citation type="submission" date="2019-10" db="EMBL/GenBank/DDBJ databases">
        <title>Whole genome shotgun sequence of Acrocarpospora macrocephala NBRC 16266.</title>
        <authorList>
            <person name="Ichikawa N."/>
            <person name="Kimura A."/>
            <person name="Kitahashi Y."/>
            <person name="Komaki H."/>
            <person name="Oguchi A."/>
        </authorList>
    </citation>
    <scope>NUCLEOTIDE SEQUENCE [LARGE SCALE GENOMIC DNA]</scope>
    <source>
        <strain evidence="4 5">NBRC 16266</strain>
    </source>
</reference>
<comment type="caution">
    <text evidence="4">The sequence shown here is derived from an EMBL/GenBank/DDBJ whole genome shotgun (WGS) entry which is preliminary data.</text>
</comment>
<dbReference type="InterPro" id="IPR039069">
    <property type="entry name" value="CE7"/>
</dbReference>
<evidence type="ECO:0000256" key="1">
    <source>
        <dbReference type="PIRSR" id="PIRSR639069-1"/>
    </source>
</evidence>
<accession>A0A5M3X6Q7</accession>
<dbReference type="PANTHER" id="PTHR40111:SF1">
    <property type="entry name" value="CEPHALOSPORIN-C DEACETYLASE"/>
    <property type="match status" value="1"/>
</dbReference>
<dbReference type="Gene3D" id="3.40.50.1820">
    <property type="entry name" value="alpha/beta hydrolase"/>
    <property type="match status" value="1"/>
</dbReference>
<feature type="binding site" evidence="2">
    <location>
        <position position="92"/>
    </location>
    <ligand>
        <name>substrate</name>
    </ligand>
</feature>
<dbReference type="InterPro" id="IPR029058">
    <property type="entry name" value="AB_hydrolase_fold"/>
</dbReference>
<feature type="active site" description="Charge relay system" evidence="1">
    <location>
        <position position="302"/>
    </location>
</feature>
<dbReference type="GO" id="GO:0052689">
    <property type="term" value="F:carboxylic ester hydrolase activity"/>
    <property type="evidence" value="ECO:0007669"/>
    <property type="project" value="TreeGrafter"/>
</dbReference>
<keyword evidence="5" id="KW-1185">Reference proteome</keyword>
<protein>
    <submittedName>
        <fullName evidence="4">Acetylxylan esterase</fullName>
    </submittedName>
</protein>
<dbReference type="OrthoDB" id="9770528at2"/>
<feature type="domain" description="Acetyl xylan esterase" evidence="3">
    <location>
        <begin position="1"/>
        <end position="318"/>
    </location>
</feature>
<dbReference type="GO" id="GO:0005976">
    <property type="term" value="P:polysaccharide metabolic process"/>
    <property type="evidence" value="ECO:0007669"/>
    <property type="project" value="TreeGrafter"/>
</dbReference>
<dbReference type="PANTHER" id="PTHR40111">
    <property type="entry name" value="CEPHALOSPORIN-C DEACETYLASE"/>
    <property type="match status" value="1"/>
</dbReference>
<evidence type="ECO:0000313" key="4">
    <source>
        <dbReference type="EMBL" id="GES16346.1"/>
    </source>
</evidence>
<dbReference type="Pfam" id="PF05448">
    <property type="entry name" value="AXE1"/>
    <property type="match status" value="1"/>
</dbReference>
<dbReference type="AlphaFoldDB" id="A0A5M3X6Q7"/>